<dbReference type="Proteomes" id="UP000176614">
    <property type="component" value="Unassembled WGS sequence"/>
</dbReference>
<protein>
    <submittedName>
        <fullName evidence="1">Uncharacterized protein</fullName>
    </submittedName>
</protein>
<dbReference type="EMBL" id="MEVT01000006">
    <property type="protein sequence ID" value="OGC63395.1"/>
    <property type="molecule type" value="Genomic_DNA"/>
</dbReference>
<name>A0A1F4W208_UNCKA</name>
<proteinExistence type="predicted"/>
<dbReference type="AlphaFoldDB" id="A0A1F4W208"/>
<reference evidence="1 2" key="1">
    <citation type="journal article" date="2016" name="Nat. Commun.">
        <title>Thousands of microbial genomes shed light on interconnected biogeochemical processes in an aquifer system.</title>
        <authorList>
            <person name="Anantharaman K."/>
            <person name="Brown C.T."/>
            <person name="Hug L.A."/>
            <person name="Sharon I."/>
            <person name="Castelle C.J."/>
            <person name="Probst A.J."/>
            <person name="Thomas B.C."/>
            <person name="Singh A."/>
            <person name="Wilkins M.J."/>
            <person name="Karaoz U."/>
            <person name="Brodie E.L."/>
            <person name="Williams K.H."/>
            <person name="Hubbard S.S."/>
            <person name="Banfield J.F."/>
        </authorList>
    </citation>
    <scope>NUCLEOTIDE SEQUENCE [LARGE SCALE GENOMIC DNA]</scope>
</reference>
<organism evidence="1 2">
    <name type="scientific">candidate division WWE3 bacterium RIFOXYA2_FULL_46_9</name>
    <dbReference type="NCBI Taxonomy" id="1802636"/>
    <lineage>
        <taxon>Bacteria</taxon>
        <taxon>Katanobacteria</taxon>
    </lineage>
</organism>
<evidence type="ECO:0000313" key="2">
    <source>
        <dbReference type="Proteomes" id="UP000176614"/>
    </source>
</evidence>
<sequence>MGLAMPYIGKAGQPLDVVTIRSELPNLVISRPPNDKYGTFVIWACDKPLAVVFVDRDGKVKVKVTDNNCCEIVHKENGKLVRLTENTAAQVLPHLELAITEKGPDGKFRLVIK</sequence>
<comment type="caution">
    <text evidence="1">The sequence shown here is derived from an EMBL/GenBank/DDBJ whole genome shotgun (WGS) entry which is preliminary data.</text>
</comment>
<accession>A0A1F4W208</accession>
<evidence type="ECO:0000313" key="1">
    <source>
        <dbReference type="EMBL" id="OGC63395.1"/>
    </source>
</evidence>
<gene>
    <name evidence="1" type="ORF">A2264_01550</name>
</gene>